<sequence length="179" mass="19627">MTAQIHDSVFYDGADYSLVGVGGAGLFDPAEHGLAVRMIHTACWRGYICGYTVAEKELFLTSLQVGMDDPPAKLFGARVQTGSGTVYAPIREPVPFTGGLLLGAGFLRELYVHMGFHPAWKYERVVELLFDNGKLTAAHDRSAAMAERRSAQGSLQPTDPRDAKDWIETAFDRNYDSPV</sequence>
<feature type="compositionally biased region" description="Basic and acidic residues" evidence="1">
    <location>
        <begin position="159"/>
        <end position="179"/>
    </location>
</feature>
<gene>
    <name evidence="2" type="ORF">FGL95_26100</name>
</gene>
<dbReference type="EMBL" id="VCQU01000011">
    <property type="protein sequence ID" value="NMN98513.1"/>
    <property type="molecule type" value="Genomic_DNA"/>
</dbReference>
<proteinExistence type="predicted"/>
<accession>A0A848KHL4</accession>
<keyword evidence="3" id="KW-1185">Reference proteome</keyword>
<feature type="region of interest" description="Disordered" evidence="1">
    <location>
        <begin position="141"/>
        <end position="179"/>
    </location>
</feature>
<reference evidence="2 3" key="1">
    <citation type="submission" date="2019-05" db="EMBL/GenBank/DDBJ databases">
        <authorList>
            <person name="Lee S.D."/>
        </authorList>
    </citation>
    <scope>NUCLEOTIDE SEQUENCE [LARGE SCALE GENOMIC DNA]</scope>
    <source>
        <strain evidence="2 3">YC2-7</strain>
    </source>
</reference>
<evidence type="ECO:0000313" key="2">
    <source>
        <dbReference type="EMBL" id="NMN98513.1"/>
    </source>
</evidence>
<dbReference type="RefSeq" id="WP_169592948.1">
    <property type="nucleotide sequence ID" value="NZ_VCQU01000011.1"/>
</dbReference>
<comment type="caution">
    <text evidence="2">The sequence shown here is derived from an EMBL/GenBank/DDBJ whole genome shotgun (WGS) entry which is preliminary data.</text>
</comment>
<reference evidence="2 3" key="2">
    <citation type="submission" date="2020-06" db="EMBL/GenBank/DDBJ databases">
        <title>Antribacter stalactiti gen. nov., sp. nov., a new member of the family Nacardiaceae isolated from a cave.</title>
        <authorList>
            <person name="Kim I.S."/>
        </authorList>
    </citation>
    <scope>NUCLEOTIDE SEQUENCE [LARGE SCALE GENOMIC DNA]</scope>
    <source>
        <strain evidence="2 3">YC2-7</strain>
    </source>
</reference>
<organism evidence="2 3">
    <name type="scientific">Antrihabitans stalactiti</name>
    <dbReference type="NCBI Taxonomy" id="2584121"/>
    <lineage>
        <taxon>Bacteria</taxon>
        <taxon>Bacillati</taxon>
        <taxon>Actinomycetota</taxon>
        <taxon>Actinomycetes</taxon>
        <taxon>Mycobacteriales</taxon>
        <taxon>Nocardiaceae</taxon>
        <taxon>Antrihabitans</taxon>
    </lineage>
</organism>
<feature type="compositionally biased region" description="Basic and acidic residues" evidence="1">
    <location>
        <begin position="141"/>
        <end position="150"/>
    </location>
</feature>
<name>A0A848KHL4_9NOCA</name>
<dbReference type="Proteomes" id="UP000535543">
    <property type="component" value="Unassembled WGS sequence"/>
</dbReference>
<dbReference type="AlphaFoldDB" id="A0A848KHL4"/>
<protein>
    <submittedName>
        <fullName evidence="2">Uncharacterized protein</fullName>
    </submittedName>
</protein>
<evidence type="ECO:0000313" key="3">
    <source>
        <dbReference type="Proteomes" id="UP000535543"/>
    </source>
</evidence>
<evidence type="ECO:0000256" key="1">
    <source>
        <dbReference type="SAM" id="MobiDB-lite"/>
    </source>
</evidence>